<dbReference type="EMBL" id="BGPR01002894">
    <property type="protein sequence ID" value="GBM80598.1"/>
    <property type="molecule type" value="Genomic_DNA"/>
</dbReference>
<dbReference type="Proteomes" id="UP000499080">
    <property type="component" value="Unassembled WGS sequence"/>
</dbReference>
<gene>
    <name evidence="1" type="ORF">AVEN_151505_1</name>
</gene>
<accession>A0A4Y2IRW9</accession>
<comment type="caution">
    <text evidence="1">The sequence shown here is derived from an EMBL/GenBank/DDBJ whole genome shotgun (WGS) entry which is preliminary data.</text>
</comment>
<evidence type="ECO:0000313" key="1">
    <source>
        <dbReference type="EMBL" id="GBM80598.1"/>
    </source>
</evidence>
<reference evidence="1 2" key="1">
    <citation type="journal article" date="2019" name="Sci. Rep.">
        <title>Orb-weaving spider Araneus ventricosus genome elucidates the spidroin gene catalogue.</title>
        <authorList>
            <person name="Kono N."/>
            <person name="Nakamura H."/>
            <person name="Ohtoshi R."/>
            <person name="Moran D.A.P."/>
            <person name="Shinohara A."/>
            <person name="Yoshida Y."/>
            <person name="Fujiwara M."/>
            <person name="Mori M."/>
            <person name="Tomita M."/>
            <person name="Arakawa K."/>
        </authorList>
    </citation>
    <scope>NUCLEOTIDE SEQUENCE [LARGE SCALE GENOMIC DNA]</scope>
</reference>
<sequence>MGRMDGLSPKEDSCVSKKYGLCARESAPRRRIAGHKSVKGLMECSLLLVCRSQAFCQIENMQQIISQPCRMEAIAPLKKESSLLGDRPAKTTQHEFPYVLRPSKITP</sequence>
<keyword evidence="2" id="KW-1185">Reference proteome</keyword>
<organism evidence="1 2">
    <name type="scientific">Araneus ventricosus</name>
    <name type="common">Orbweaver spider</name>
    <name type="synonym">Epeira ventricosa</name>
    <dbReference type="NCBI Taxonomy" id="182803"/>
    <lineage>
        <taxon>Eukaryota</taxon>
        <taxon>Metazoa</taxon>
        <taxon>Ecdysozoa</taxon>
        <taxon>Arthropoda</taxon>
        <taxon>Chelicerata</taxon>
        <taxon>Arachnida</taxon>
        <taxon>Araneae</taxon>
        <taxon>Araneomorphae</taxon>
        <taxon>Entelegynae</taxon>
        <taxon>Araneoidea</taxon>
        <taxon>Araneidae</taxon>
        <taxon>Araneus</taxon>
    </lineage>
</organism>
<name>A0A4Y2IRW9_ARAVE</name>
<proteinExistence type="predicted"/>
<evidence type="ECO:0000313" key="2">
    <source>
        <dbReference type="Proteomes" id="UP000499080"/>
    </source>
</evidence>
<dbReference type="AlphaFoldDB" id="A0A4Y2IRW9"/>
<protein>
    <submittedName>
        <fullName evidence="1">Uncharacterized protein</fullName>
    </submittedName>
</protein>